<dbReference type="EMBL" id="JRHO01000009">
    <property type="protein sequence ID" value="KGK99141.1"/>
    <property type="molecule type" value="Genomic_DNA"/>
</dbReference>
<dbReference type="Proteomes" id="UP000029859">
    <property type="component" value="Unassembled WGS sequence"/>
</dbReference>
<dbReference type="OrthoDB" id="24743at2157"/>
<dbReference type="NCBIfam" id="NF006408">
    <property type="entry name" value="PRK08655.1-2"/>
    <property type="match status" value="1"/>
</dbReference>
<dbReference type="InterPro" id="IPR005121">
    <property type="entry name" value="Fdx_antiC-bd"/>
</dbReference>
<feature type="domain" description="Prephenate/arogenate dehydrogenase" evidence="2">
    <location>
        <begin position="1"/>
        <end position="280"/>
    </location>
</feature>
<dbReference type="Pfam" id="PF20463">
    <property type="entry name" value="PDH_C"/>
    <property type="match status" value="1"/>
</dbReference>
<dbReference type="PIRSF" id="PIRSF006549">
    <property type="entry name" value="PDH_arog_dh_reg"/>
    <property type="match status" value="1"/>
</dbReference>
<dbReference type="Gene3D" id="1.10.3660.10">
    <property type="entry name" value="6-phosphogluconate dehydrogenase C-terminal like domain"/>
    <property type="match status" value="1"/>
</dbReference>
<reference evidence="3 4" key="1">
    <citation type="submission" date="2014-09" db="EMBL/GenBank/DDBJ databases">
        <title>Draft genome sequence of an obligately methylotrophic methanogen, Methanococcoides methylutens, isolated from marine sediment.</title>
        <authorList>
            <person name="Guan Y."/>
            <person name="Ngugi D.K."/>
            <person name="Blom J."/>
            <person name="Ali S."/>
            <person name="Ferry J.G."/>
            <person name="Stingl U."/>
        </authorList>
    </citation>
    <scope>NUCLEOTIDE SEQUENCE [LARGE SCALE GENOMIC DNA]</scope>
    <source>
        <strain evidence="3 4">DSM 2657</strain>
    </source>
</reference>
<dbReference type="SUPFAM" id="SSF48179">
    <property type="entry name" value="6-phosphogluconate dehydrogenase C-terminal domain-like"/>
    <property type="match status" value="1"/>
</dbReference>
<dbReference type="SMART" id="SM00896">
    <property type="entry name" value="FDX-ACB"/>
    <property type="match status" value="1"/>
</dbReference>
<dbReference type="SUPFAM" id="SSF51735">
    <property type="entry name" value="NAD(P)-binding Rossmann-fold domains"/>
    <property type="match status" value="1"/>
</dbReference>
<dbReference type="Pfam" id="PF02153">
    <property type="entry name" value="PDH_N"/>
    <property type="match status" value="1"/>
</dbReference>
<dbReference type="GO" id="GO:0070403">
    <property type="term" value="F:NAD+ binding"/>
    <property type="evidence" value="ECO:0007669"/>
    <property type="project" value="InterPro"/>
</dbReference>
<dbReference type="InterPro" id="IPR008927">
    <property type="entry name" value="6-PGluconate_DH-like_C_sf"/>
</dbReference>
<evidence type="ECO:0000256" key="1">
    <source>
        <dbReference type="ARBA" id="ARBA00023002"/>
    </source>
</evidence>
<dbReference type="InterPro" id="IPR008299">
    <property type="entry name" value="Prep_DH/arog_DH"/>
</dbReference>
<name>A0A099T4N2_METMT</name>
<dbReference type="GO" id="GO:0006571">
    <property type="term" value="P:tyrosine biosynthetic process"/>
    <property type="evidence" value="ECO:0007669"/>
    <property type="project" value="InterPro"/>
</dbReference>
<dbReference type="PROSITE" id="PS51176">
    <property type="entry name" value="PDH_ADH"/>
    <property type="match status" value="1"/>
</dbReference>
<dbReference type="GO" id="GO:0004665">
    <property type="term" value="F:prephenate dehydrogenase (NADP+) activity"/>
    <property type="evidence" value="ECO:0007669"/>
    <property type="project" value="InterPro"/>
</dbReference>
<sequence>MKMLIIGGTGGMGQWFTKFFLNHGYEVIVWGSSGKTEIAEQMGVEFATDLDREIREADIVIITVPIDITTRVIKETAPKMKPGSLIMDLTSIKAEPVNAMRKYAPESVEILGTHPMFGPSIPTLQGQIVIMSPTKGRCDKWFPIVHDLFEQNGAHIEIIDPQEHDQFVSVVQGLTHFAYITIGTTFKSLDFDVNKSRRFMSPVYEIMVDFVGRILGQNPYLYAHIQMKNDQVLKVHEAFINECNVLSNIVRQEDTEAFCKKMTEAAAHFKDTASALHRSDKLINAKIAEFEEMIASVGKERGLLHNYSGVTHVGIIEKVTPRTVTLSKGDRTVSLRTENIRLLNDAELKKWKIDNLTHHARDISVLIPVGADPQTIEKVIDCDERIVSVSIIDTYSGISDDRLSVTYRINILGDLPAAEVQKDIEELFVGLGCGIRGQNPI</sequence>
<keyword evidence="1" id="KW-0560">Oxidoreductase</keyword>
<organism evidence="3 4">
    <name type="scientific">Methanococcoides methylutens</name>
    <dbReference type="NCBI Taxonomy" id="2226"/>
    <lineage>
        <taxon>Archaea</taxon>
        <taxon>Methanobacteriati</taxon>
        <taxon>Methanobacteriota</taxon>
        <taxon>Stenosarchaea group</taxon>
        <taxon>Methanomicrobia</taxon>
        <taxon>Methanosarcinales</taxon>
        <taxon>Methanosarcinaceae</taxon>
        <taxon>Methanococcoides</taxon>
    </lineage>
</organism>
<dbReference type="RefSeq" id="WP_048193558.1">
    <property type="nucleotide sequence ID" value="NZ_CAAGSM010000002.1"/>
</dbReference>
<evidence type="ECO:0000259" key="2">
    <source>
        <dbReference type="PROSITE" id="PS51176"/>
    </source>
</evidence>
<dbReference type="PANTHER" id="PTHR21363">
    <property type="entry name" value="PREPHENATE DEHYDROGENASE"/>
    <property type="match status" value="1"/>
</dbReference>
<dbReference type="InterPro" id="IPR046825">
    <property type="entry name" value="PDH_C"/>
</dbReference>
<comment type="caution">
    <text evidence="3">The sequence shown here is derived from an EMBL/GenBank/DDBJ whole genome shotgun (WGS) entry which is preliminary data.</text>
</comment>
<dbReference type="AlphaFoldDB" id="A0A099T4N2"/>
<protein>
    <submittedName>
        <fullName evidence="3">Prephenate dehydrogenase</fullName>
    </submittedName>
</protein>
<evidence type="ECO:0000313" key="4">
    <source>
        <dbReference type="Proteomes" id="UP000029859"/>
    </source>
</evidence>
<dbReference type="InterPro" id="IPR003099">
    <property type="entry name" value="Prephen_DH"/>
</dbReference>
<dbReference type="PANTHER" id="PTHR21363:SF0">
    <property type="entry name" value="PREPHENATE DEHYDROGENASE [NADP(+)]"/>
    <property type="match status" value="1"/>
</dbReference>
<dbReference type="InterPro" id="IPR046826">
    <property type="entry name" value="PDH_N"/>
</dbReference>
<evidence type="ECO:0000313" key="3">
    <source>
        <dbReference type="EMBL" id="KGK99141.1"/>
    </source>
</evidence>
<dbReference type="Gene3D" id="3.40.50.720">
    <property type="entry name" value="NAD(P)-binding Rossmann-like Domain"/>
    <property type="match status" value="1"/>
</dbReference>
<accession>A0A099T4N2</accession>
<dbReference type="NCBIfam" id="NF006411">
    <property type="entry name" value="PRK08655.1-5"/>
    <property type="match status" value="1"/>
</dbReference>
<proteinExistence type="predicted"/>
<dbReference type="GO" id="GO:0008977">
    <property type="term" value="F:prephenate dehydrogenase (NAD+) activity"/>
    <property type="evidence" value="ECO:0007669"/>
    <property type="project" value="InterPro"/>
</dbReference>
<gene>
    <name evidence="3" type="ORF">LI82_03680</name>
</gene>
<dbReference type="InterPro" id="IPR050812">
    <property type="entry name" value="Preph/Arog_dehydrog"/>
</dbReference>
<dbReference type="InterPro" id="IPR036291">
    <property type="entry name" value="NAD(P)-bd_dom_sf"/>
</dbReference>
<keyword evidence="4" id="KW-1185">Reference proteome</keyword>